<dbReference type="PANTHER" id="PTHR47268">
    <property type="entry name" value="ACYLPHOSPHATASE"/>
    <property type="match status" value="1"/>
</dbReference>
<dbReference type="InterPro" id="IPR036046">
    <property type="entry name" value="Acylphosphatase-like_dom_sf"/>
</dbReference>
<dbReference type="Proteomes" id="UP000230821">
    <property type="component" value="Unassembled WGS sequence"/>
</dbReference>
<dbReference type="Pfam" id="PF00708">
    <property type="entry name" value="Acylphosphatase"/>
    <property type="match status" value="1"/>
</dbReference>
<protein>
    <recommendedName>
        <fullName evidence="2 4">Acylphosphatase</fullName>
        <ecNumber evidence="2 4">3.6.1.7</ecNumber>
    </recommendedName>
</protein>
<dbReference type="InterPro" id="IPR020456">
    <property type="entry name" value="Acylphosphatase"/>
</dbReference>
<dbReference type="SUPFAM" id="SSF54975">
    <property type="entry name" value="Acylphosphatase/BLUF domain-like"/>
    <property type="match status" value="1"/>
</dbReference>
<evidence type="ECO:0000256" key="6">
    <source>
        <dbReference type="RuleBase" id="RU004168"/>
    </source>
</evidence>
<comment type="catalytic activity">
    <reaction evidence="3 4 5">
        <text>an acyl phosphate + H2O = a carboxylate + phosphate + H(+)</text>
        <dbReference type="Rhea" id="RHEA:14965"/>
        <dbReference type="ChEBI" id="CHEBI:15377"/>
        <dbReference type="ChEBI" id="CHEBI:15378"/>
        <dbReference type="ChEBI" id="CHEBI:29067"/>
        <dbReference type="ChEBI" id="CHEBI:43474"/>
        <dbReference type="ChEBI" id="CHEBI:59918"/>
        <dbReference type="EC" id="3.6.1.7"/>
    </reaction>
</comment>
<evidence type="ECO:0000256" key="1">
    <source>
        <dbReference type="ARBA" id="ARBA00005614"/>
    </source>
</evidence>
<comment type="caution">
    <text evidence="8">The sequence shown here is derived from an EMBL/GenBank/DDBJ whole genome shotgun (WGS) entry which is preliminary data.</text>
</comment>
<dbReference type="PANTHER" id="PTHR47268:SF4">
    <property type="entry name" value="ACYLPHOSPHATASE"/>
    <property type="match status" value="1"/>
</dbReference>
<dbReference type="AlphaFoldDB" id="A0A2G6KCS6"/>
<dbReference type="PROSITE" id="PS51160">
    <property type="entry name" value="ACYLPHOSPHATASE_3"/>
    <property type="match status" value="1"/>
</dbReference>
<accession>A0A2G6KCS6</accession>
<evidence type="ECO:0000256" key="5">
    <source>
        <dbReference type="RuleBase" id="RU000553"/>
    </source>
</evidence>
<dbReference type="InterPro" id="IPR001792">
    <property type="entry name" value="Acylphosphatase-like_dom"/>
</dbReference>
<dbReference type="Gene3D" id="3.30.70.100">
    <property type="match status" value="1"/>
</dbReference>
<reference evidence="8 9" key="1">
    <citation type="submission" date="2017-10" db="EMBL/GenBank/DDBJ databases">
        <title>Novel microbial diversity and functional potential in the marine mammal oral microbiome.</title>
        <authorList>
            <person name="Dudek N.K."/>
            <person name="Sun C.L."/>
            <person name="Burstein D."/>
            <person name="Kantor R.S."/>
            <person name="Aliaga Goltsman D.S."/>
            <person name="Bik E.M."/>
            <person name="Thomas B.C."/>
            <person name="Banfield J.F."/>
            <person name="Relman D.A."/>
        </authorList>
    </citation>
    <scope>NUCLEOTIDE SEQUENCE [LARGE SCALE GENOMIC DNA]</scope>
    <source>
        <strain evidence="8">DOLJORAL78_47_16</strain>
    </source>
</reference>
<dbReference type="EC" id="3.6.1.7" evidence="2 4"/>
<comment type="similarity">
    <text evidence="1 6">Belongs to the acylphosphatase family.</text>
</comment>
<evidence type="ECO:0000256" key="2">
    <source>
        <dbReference type="ARBA" id="ARBA00012150"/>
    </source>
</evidence>
<dbReference type="GO" id="GO:0003998">
    <property type="term" value="F:acylphosphatase activity"/>
    <property type="evidence" value="ECO:0007669"/>
    <property type="project" value="UniProtKB-EC"/>
</dbReference>
<organism evidence="8 9">
    <name type="scientific">candidate division KSB3 bacterium</name>
    <dbReference type="NCBI Taxonomy" id="2044937"/>
    <lineage>
        <taxon>Bacteria</taxon>
        <taxon>candidate division KSB3</taxon>
    </lineage>
</organism>
<gene>
    <name evidence="8" type="ORF">CSA56_11790</name>
</gene>
<sequence length="92" mass="10284">MAYIGMHVYVSGLVQGVAFRYSAMREARHLGVGGWVKNLRDGRVELLIEGESVAVSQMVDWCRHGPSSARVTECHVDQYPYSGAFLSFDVEF</sequence>
<dbReference type="PROSITE" id="PS00151">
    <property type="entry name" value="ACYLPHOSPHATASE_2"/>
    <property type="match status" value="1"/>
</dbReference>
<evidence type="ECO:0000313" key="8">
    <source>
        <dbReference type="EMBL" id="PIE33478.1"/>
    </source>
</evidence>
<feature type="domain" description="Acylphosphatase-like" evidence="7">
    <location>
        <begin position="5"/>
        <end position="92"/>
    </location>
</feature>
<evidence type="ECO:0000256" key="3">
    <source>
        <dbReference type="ARBA" id="ARBA00047645"/>
    </source>
</evidence>
<dbReference type="InterPro" id="IPR017968">
    <property type="entry name" value="Acylphosphatase_CS"/>
</dbReference>
<keyword evidence="4 5" id="KW-0378">Hydrolase</keyword>
<dbReference type="PRINTS" id="PR00112">
    <property type="entry name" value="ACYLPHPHTASE"/>
</dbReference>
<dbReference type="EMBL" id="PDSK01000098">
    <property type="protein sequence ID" value="PIE33478.1"/>
    <property type="molecule type" value="Genomic_DNA"/>
</dbReference>
<name>A0A2G6KCS6_9BACT</name>
<evidence type="ECO:0000259" key="7">
    <source>
        <dbReference type="PROSITE" id="PS51160"/>
    </source>
</evidence>
<proteinExistence type="inferred from homology"/>
<dbReference type="PROSITE" id="PS00150">
    <property type="entry name" value="ACYLPHOSPHATASE_1"/>
    <property type="match status" value="1"/>
</dbReference>
<evidence type="ECO:0000256" key="4">
    <source>
        <dbReference type="PROSITE-ProRule" id="PRU00520"/>
    </source>
</evidence>
<feature type="active site" evidence="4">
    <location>
        <position position="38"/>
    </location>
</feature>
<feature type="active site" evidence="4">
    <location>
        <position position="20"/>
    </location>
</feature>
<evidence type="ECO:0000313" key="9">
    <source>
        <dbReference type="Proteomes" id="UP000230821"/>
    </source>
</evidence>